<feature type="region of interest" description="Disordered" evidence="1">
    <location>
        <begin position="139"/>
        <end position="158"/>
    </location>
</feature>
<feature type="region of interest" description="Disordered" evidence="1">
    <location>
        <begin position="1"/>
        <end position="93"/>
    </location>
</feature>
<accession>A0ABQ8QWQ0</accession>
<name>A0ABQ8QWQ0_FUSEQ</name>
<organism evidence="2 3">
    <name type="scientific">Fusarium equiseti</name>
    <name type="common">Fusarium scirpi</name>
    <dbReference type="NCBI Taxonomy" id="61235"/>
    <lineage>
        <taxon>Eukaryota</taxon>
        <taxon>Fungi</taxon>
        <taxon>Dikarya</taxon>
        <taxon>Ascomycota</taxon>
        <taxon>Pezizomycotina</taxon>
        <taxon>Sordariomycetes</taxon>
        <taxon>Hypocreomycetidae</taxon>
        <taxon>Hypocreales</taxon>
        <taxon>Nectriaceae</taxon>
        <taxon>Fusarium</taxon>
        <taxon>Fusarium incarnatum-equiseti species complex</taxon>
    </lineage>
</organism>
<evidence type="ECO:0000313" key="3">
    <source>
        <dbReference type="Proteomes" id="UP001152024"/>
    </source>
</evidence>
<gene>
    <name evidence="2" type="ORF">NW768_011487</name>
</gene>
<reference evidence="2" key="1">
    <citation type="submission" date="2022-09" db="EMBL/GenBank/DDBJ databases">
        <title>Fusarium specimens isolated from Avocado Roots.</title>
        <authorList>
            <person name="Stajich J."/>
            <person name="Roper C."/>
            <person name="Heimlech-Rivalta G."/>
        </authorList>
    </citation>
    <scope>NUCLEOTIDE SEQUENCE</scope>
    <source>
        <strain evidence="2">CF00095</strain>
    </source>
</reference>
<sequence length="158" mass="17769">MIPATSSAPEETSPMTNTTLSESDSKSSENNLKRIASGEVGTLPRRVKSSKNDKTAEDAETEDKTKTEENDKKGKGTETEEDTKKSENSIKESDEIKYLFASHWDACIRVNRRNLQTRRMAERSNTRQFGPLTQSLREAFIRGPGRPGPPRLHPNHPR</sequence>
<evidence type="ECO:0000256" key="1">
    <source>
        <dbReference type="SAM" id="MobiDB-lite"/>
    </source>
</evidence>
<proteinExistence type="predicted"/>
<protein>
    <submittedName>
        <fullName evidence="2">Uncharacterized protein</fullName>
    </submittedName>
</protein>
<feature type="compositionally biased region" description="Basic and acidic residues" evidence="1">
    <location>
        <begin position="50"/>
        <end position="93"/>
    </location>
</feature>
<dbReference type="EMBL" id="JAOQBH010000030">
    <property type="protein sequence ID" value="KAJ4113211.1"/>
    <property type="molecule type" value="Genomic_DNA"/>
</dbReference>
<comment type="caution">
    <text evidence="2">The sequence shown here is derived from an EMBL/GenBank/DDBJ whole genome shotgun (WGS) entry which is preliminary data.</text>
</comment>
<feature type="compositionally biased region" description="Polar residues" evidence="1">
    <location>
        <begin position="1"/>
        <end position="22"/>
    </location>
</feature>
<dbReference type="Proteomes" id="UP001152024">
    <property type="component" value="Unassembled WGS sequence"/>
</dbReference>
<evidence type="ECO:0000313" key="2">
    <source>
        <dbReference type="EMBL" id="KAJ4113211.1"/>
    </source>
</evidence>
<keyword evidence="3" id="KW-1185">Reference proteome</keyword>